<gene>
    <name evidence="14" type="ORF">SAMN02910314_01912</name>
</gene>
<dbReference type="PANTHER" id="PTHR24221">
    <property type="entry name" value="ATP-BINDING CASSETTE SUB-FAMILY B"/>
    <property type="match status" value="1"/>
</dbReference>
<feature type="transmembrane region" description="Helical" evidence="11">
    <location>
        <begin position="49"/>
        <end position="71"/>
    </location>
</feature>
<dbReference type="RefSeq" id="WP_143117404.1">
    <property type="nucleotide sequence ID" value="NZ_CP011402.1"/>
</dbReference>
<dbReference type="FunFam" id="3.40.50.300:FF:000221">
    <property type="entry name" value="Multidrug ABC transporter ATP-binding protein"/>
    <property type="match status" value="1"/>
</dbReference>
<feature type="transmembrane region" description="Helical" evidence="11">
    <location>
        <begin position="166"/>
        <end position="188"/>
    </location>
</feature>
<evidence type="ECO:0000256" key="10">
    <source>
        <dbReference type="SAM" id="MobiDB-lite"/>
    </source>
</evidence>
<dbReference type="SUPFAM" id="SSF90123">
    <property type="entry name" value="ABC transporter transmembrane region"/>
    <property type="match status" value="1"/>
</dbReference>
<evidence type="ECO:0000313" key="14">
    <source>
        <dbReference type="EMBL" id="SEP01066.1"/>
    </source>
</evidence>
<dbReference type="InterPro" id="IPR039421">
    <property type="entry name" value="Type_1_exporter"/>
</dbReference>
<feature type="transmembrane region" description="Helical" evidence="11">
    <location>
        <begin position="309"/>
        <end position="328"/>
    </location>
</feature>
<evidence type="ECO:0000256" key="3">
    <source>
        <dbReference type="ARBA" id="ARBA00022475"/>
    </source>
</evidence>
<dbReference type="InterPro" id="IPR003593">
    <property type="entry name" value="AAA+_ATPase"/>
</dbReference>
<dbReference type="PROSITE" id="PS00211">
    <property type="entry name" value="ABC_TRANSPORTER_1"/>
    <property type="match status" value="1"/>
</dbReference>
<evidence type="ECO:0000259" key="12">
    <source>
        <dbReference type="PROSITE" id="PS50893"/>
    </source>
</evidence>
<dbReference type="InterPro" id="IPR027417">
    <property type="entry name" value="P-loop_NTPase"/>
</dbReference>
<evidence type="ECO:0000256" key="6">
    <source>
        <dbReference type="ARBA" id="ARBA00022840"/>
    </source>
</evidence>
<keyword evidence="2" id="KW-0813">Transport</keyword>
<dbReference type="SUPFAM" id="SSF52540">
    <property type="entry name" value="P-loop containing nucleoside triphosphate hydrolases"/>
    <property type="match status" value="1"/>
</dbReference>
<dbReference type="GO" id="GO:0016887">
    <property type="term" value="F:ATP hydrolysis activity"/>
    <property type="evidence" value="ECO:0007669"/>
    <property type="project" value="InterPro"/>
</dbReference>
<dbReference type="Proteomes" id="UP000182975">
    <property type="component" value="Unassembled WGS sequence"/>
</dbReference>
<feature type="domain" description="ABC transmembrane type-1" evidence="13">
    <location>
        <begin position="54"/>
        <end position="337"/>
    </location>
</feature>
<dbReference type="Pfam" id="PF00664">
    <property type="entry name" value="ABC_membrane"/>
    <property type="match status" value="1"/>
</dbReference>
<name>A0A1H8UD80_9ACTN</name>
<sequence>MSENSTQDASEDEAKREARSSSSRKARTRNTRGWFKTLMSFAGRCRGRMILAEILSIISVFSGLVPFYSIYRIIDEATSVASPAEMSWDVVMFWVGIAILFYALQQLFFAASTVNSHISAYTILGSLREGIATKLMNASLGTARSKSIGNLKNLVIDRIEQIEIPLAHFIPELSANLLLALAIVVWFVVIDWRLALACIVTVPIGLLVLTLGMQGYYKMYDGYMDEQDRVNSVVVEYIEGIHVVKAFNQATSSYAKFSSAVTGFLSYTLEWMRTSWVATSLAMSVLPTTLLGVVPVGIALYLGGELDPASFGLACVLAIAVVTPVTYLGKAFNDINLVAYCITDAREFLELPELTQGDKPIAVADYGVEISDARFSYIDGVEVLHGVDLSVPAGSFTALVGPSGSGKSTIARLIMRHWDVDSGSVSIGGVDVRKMPLSQLSSLVSVVSQDDFLLDGTLRENVAMGRPGASDEEIDAACRAASCEEFIGRLPKGWDTPAGEAGHALSGGERQRICIARAILKDAPIVVFDEATAFADPENEARIQRSVARLSEGKTLVVIAHRLSTITAADCICVVNDGQIVARGTHDELLAQNDLYASMWKAHIGAADWAAGSHVGEAAAQEGGDAR</sequence>
<dbReference type="InterPro" id="IPR017871">
    <property type="entry name" value="ABC_transporter-like_CS"/>
</dbReference>
<keyword evidence="6 14" id="KW-0067">ATP-binding</keyword>
<dbReference type="Pfam" id="PF00005">
    <property type="entry name" value="ABC_tran"/>
    <property type="match status" value="1"/>
</dbReference>
<evidence type="ECO:0000256" key="7">
    <source>
        <dbReference type="ARBA" id="ARBA00022989"/>
    </source>
</evidence>
<feature type="domain" description="ABC transporter" evidence="12">
    <location>
        <begin position="368"/>
        <end position="602"/>
    </location>
</feature>
<proteinExistence type="inferred from homology"/>
<evidence type="ECO:0000256" key="11">
    <source>
        <dbReference type="SAM" id="Phobius"/>
    </source>
</evidence>
<comment type="subcellular location">
    <subcellularLocation>
        <location evidence="1">Cell inner membrane</location>
        <topology evidence="1">Multi-pass membrane protein</topology>
    </subcellularLocation>
</comment>
<dbReference type="Gene3D" id="3.40.50.300">
    <property type="entry name" value="P-loop containing nucleotide triphosphate hydrolases"/>
    <property type="match status" value="1"/>
</dbReference>
<dbReference type="PROSITE" id="PS50893">
    <property type="entry name" value="ABC_TRANSPORTER_2"/>
    <property type="match status" value="1"/>
</dbReference>
<dbReference type="InterPro" id="IPR003439">
    <property type="entry name" value="ABC_transporter-like_ATP-bd"/>
</dbReference>
<evidence type="ECO:0000256" key="8">
    <source>
        <dbReference type="ARBA" id="ARBA00023136"/>
    </source>
</evidence>
<feature type="region of interest" description="Disordered" evidence="10">
    <location>
        <begin position="1"/>
        <end position="28"/>
    </location>
</feature>
<accession>A0A1H8UD80</accession>
<comment type="similarity">
    <text evidence="9">Belongs to the ABC transporter superfamily. Siderophore-Fe(3+) uptake transporter (SIUT) (TC 3.A.1.21) family.</text>
</comment>
<dbReference type="PANTHER" id="PTHR24221:SF654">
    <property type="entry name" value="ATP-BINDING CASSETTE SUB-FAMILY B MEMBER 6"/>
    <property type="match status" value="1"/>
</dbReference>
<dbReference type="GO" id="GO:0005886">
    <property type="term" value="C:plasma membrane"/>
    <property type="evidence" value="ECO:0007669"/>
    <property type="project" value="UniProtKB-SubCell"/>
</dbReference>
<dbReference type="InterPro" id="IPR036640">
    <property type="entry name" value="ABC1_TM_sf"/>
</dbReference>
<evidence type="ECO:0000256" key="9">
    <source>
        <dbReference type="ARBA" id="ARBA00023455"/>
    </source>
</evidence>
<keyword evidence="3" id="KW-1003">Cell membrane</keyword>
<dbReference type="SMART" id="SM00382">
    <property type="entry name" value="AAA"/>
    <property type="match status" value="1"/>
</dbReference>
<dbReference type="AlphaFoldDB" id="A0A1H8UD80"/>
<evidence type="ECO:0000256" key="5">
    <source>
        <dbReference type="ARBA" id="ARBA00022741"/>
    </source>
</evidence>
<dbReference type="PROSITE" id="PS50929">
    <property type="entry name" value="ABC_TM1F"/>
    <property type="match status" value="1"/>
</dbReference>
<keyword evidence="15" id="KW-1185">Reference proteome</keyword>
<evidence type="ECO:0000256" key="1">
    <source>
        <dbReference type="ARBA" id="ARBA00004429"/>
    </source>
</evidence>
<dbReference type="Gene3D" id="1.20.1560.10">
    <property type="entry name" value="ABC transporter type 1, transmembrane domain"/>
    <property type="match status" value="1"/>
</dbReference>
<feature type="transmembrane region" description="Helical" evidence="11">
    <location>
        <begin position="91"/>
        <end position="111"/>
    </location>
</feature>
<protein>
    <submittedName>
        <fullName evidence="14">ATP-binding cassette, subfamily B</fullName>
    </submittedName>
</protein>
<dbReference type="GO" id="GO:0005524">
    <property type="term" value="F:ATP binding"/>
    <property type="evidence" value="ECO:0007669"/>
    <property type="project" value="UniProtKB-KW"/>
</dbReference>
<reference evidence="15" key="1">
    <citation type="submission" date="2016-10" db="EMBL/GenBank/DDBJ databases">
        <authorList>
            <person name="Varghese N."/>
        </authorList>
    </citation>
    <scope>NUCLEOTIDE SEQUENCE [LARGE SCALE GENOMIC DNA]</scope>
    <source>
        <strain evidence="15">DSM 21843</strain>
    </source>
</reference>
<keyword evidence="8 11" id="KW-0472">Membrane</keyword>
<keyword evidence="7 11" id="KW-1133">Transmembrane helix</keyword>
<dbReference type="InterPro" id="IPR011527">
    <property type="entry name" value="ABC1_TM_dom"/>
</dbReference>
<keyword evidence="5" id="KW-0547">Nucleotide-binding</keyword>
<dbReference type="OrthoDB" id="9806127at2"/>
<feature type="transmembrane region" description="Helical" evidence="11">
    <location>
        <begin position="281"/>
        <end position="303"/>
    </location>
</feature>
<organism evidence="14 15">
    <name type="scientific">Denitrobacterium detoxificans</name>
    <dbReference type="NCBI Taxonomy" id="79604"/>
    <lineage>
        <taxon>Bacteria</taxon>
        <taxon>Bacillati</taxon>
        <taxon>Actinomycetota</taxon>
        <taxon>Coriobacteriia</taxon>
        <taxon>Eggerthellales</taxon>
        <taxon>Eggerthellaceae</taxon>
        <taxon>Denitrobacterium</taxon>
    </lineage>
</organism>
<keyword evidence="4 11" id="KW-0812">Transmembrane</keyword>
<evidence type="ECO:0000256" key="2">
    <source>
        <dbReference type="ARBA" id="ARBA00022448"/>
    </source>
</evidence>
<dbReference type="EMBL" id="FOEC01000018">
    <property type="protein sequence ID" value="SEP01066.1"/>
    <property type="molecule type" value="Genomic_DNA"/>
</dbReference>
<dbReference type="GO" id="GO:0140359">
    <property type="term" value="F:ABC-type transporter activity"/>
    <property type="evidence" value="ECO:0007669"/>
    <property type="project" value="InterPro"/>
</dbReference>
<evidence type="ECO:0000256" key="4">
    <source>
        <dbReference type="ARBA" id="ARBA00022692"/>
    </source>
</evidence>
<evidence type="ECO:0000313" key="15">
    <source>
        <dbReference type="Proteomes" id="UP000182975"/>
    </source>
</evidence>
<evidence type="ECO:0000259" key="13">
    <source>
        <dbReference type="PROSITE" id="PS50929"/>
    </source>
</evidence>
<dbReference type="STRING" id="79604.AAY81_03860"/>
<feature type="transmembrane region" description="Helical" evidence="11">
    <location>
        <begin position="194"/>
        <end position="217"/>
    </location>
</feature>